<dbReference type="OrthoDB" id="1952581at2"/>
<evidence type="ECO:0000313" key="1">
    <source>
        <dbReference type="EMBL" id="AKL95284.1"/>
    </source>
</evidence>
<keyword evidence="2" id="KW-1185">Reference proteome</keyword>
<sequence length="201" mass="23395">MKKHLENSKGSIIAFCFIMGTIVIMLAISTLTIYTNDFIAVISNGDAVKAYYLAEIAVEETLWEIMKTTETLIFLYFSDLKEHKVNYLKDKGKETYQEYHPLIFNNYLQSHLINKLTTYKKQNNHPFLDYGHSHRYEVDLKYDVLQKIVIIEGTGIYNNARKKVKLELVLPYQIQEGIDAYDLPSTKIYPLKISGYHQIVL</sequence>
<dbReference type="AlphaFoldDB" id="A0A0D8IFY4"/>
<organism evidence="1 2">
    <name type="scientific">Clostridium aceticum</name>
    <dbReference type="NCBI Taxonomy" id="84022"/>
    <lineage>
        <taxon>Bacteria</taxon>
        <taxon>Bacillati</taxon>
        <taxon>Bacillota</taxon>
        <taxon>Clostridia</taxon>
        <taxon>Eubacteriales</taxon>
        <taxon>Clostridiaceae</taxon>
        <taxon>Clostridium</taxon>
    </lineage>
</organism>
<dbReference type="KEGG" id="cace:CACET_c18360"/>
<dbReference type="RefSeq" id="WP_044823982.1">
    <property type="nucleotide sequence ID" value="NZ_CP009687.1"/>
</dbReference>
<evidence type="ECO:0000313" key="2">
    <source>
        <dbReference type="Proteomes" id="UP000035704"/>
    </source>
</evidence>
<dbReference type="EMBL" id="CP009687">
    <property type="protein sequence ID" value="AKL95284.1"/>
    <property type="molecule type" value="Genomic_DNA"/>
</dbReference>
<dbReference type="STRING" id="84022.CACET_c18360"/>
<accession>A0A0D8IFY4</accession>
<protein>
    <submittedName>
        <fullName evidence="1">Uncharacterized protein</fullName>
    </submittedName>
</protein>
<reference evidence="1 2" key="1">
    <citation type="submission" date="2014-10" db="EMBL/GenBank/DDBJ databases">
        <title>Genome sequence of Clostridium aceticum DSM 1496.</title>
        <authorList>
            <person name="Poehlein A."/>
            <person name="Schiel-Bengelsdorf B."/>
            <person name="Gottschalk G."/>
            <person name="Duerre P."/>
            <person name="Daniel R."/>
        </authorList>
    </citation>
    <scope>NUCLEOTIDE SEQUENCE [LARGE SCALE GENOMIC DNA]</scope>
    <source>
        <strain evidence="1 2">DSM 1496</strain>
    </source>
</reference>
<name>A0A0D8IFY4_9CLOT</name>
<dbReference type="Proteomes" id="UP000035704">
    <property type="component" value="Chromosome"/>
</dbReference>
<dbReference type="PATRIC" id="fig|84022.5.peg.3293"/>
<gene>
    <name evidence="1" type="ORF">CACET_c18360</name>
</gene>
<proteinExistence type="predicted"/>